<dbReference type="Proteomes" id="UP000032180">
    <property type="component" value="Chromosome 6"/>
</dbReference>
<reference evidence="7" key="2">
    <citation type="submission" date="2013-12" db="EMBL/GenBank/DDBJ databases">
        <authorList>
            <person name="Yu Y."/>
            <person name="Lee S."/>
            <person name="de Baynast K."/>
            <person name="Wissotski M."/>
            <person name="Liu L."/>
            <person name="Talag J."/>
            <person name="Goicoechea J."/>
            <person name="Angelova A."/>
            <person name="Jetty R."/>
            <person name="Kudrna D."/>
            <person name="Golser W."/>
            <person name="Rivera L."/>
            <person name="Zhang J."/>
            <person name="Wing R."/>
        </authorList>
    </citation>
    <scope>NUCLEOTIDE SEQUENCE</scope>
</reference>
<reference evidence="6 7" key="1">
    <citation type="submission" date="2012-08" db="EMBL/GenBank/DDBJ databases">
        <title>Oryza genome evolution.</title>
        <authorList>
            <person name="Wing R.A."/>
        </authorList>
    </citation>
    <scope>NUCLEOTIDE SEQUENCE</scope>
</reference>
<dbReference type="HOGENOM" id="CLU_154881_0_0_1"/>
<dbReference type="STRING" id="77586.A0A0D9WU48"/>
<dbReference type="AlphaFoldDB" id="A0A0D9WU48"/>
<feature type="compositionally biased region" description="Low complexity" evidence="4">
    <location>
        <begin position="98"/>
        <end position="113"/>
    </location>
</feature>
<comment type="similarity">
    <text evidence="1">Belongs to the FLZ family.</text>
</comment>
<feature type="zinc finger region" description="FLZ-type" evidence="3">
    <location>
        <begin position="41"/>
        <end position="85"/>
    </location>
</feature>
<dbReference type="EnsemblPlants" id="LPERR06G22940.1">
    <property type="protein sequence ID" value="LPERR06G22940.1"/>
    <property type="gene ID" value="LPERR06G22940"/>
</dbReference>
<evidence type="ECO:0000256" key="2">
    <source>
        <dbReference type="ARBA" id="ARBA00022723"/>
    </source>
</evidence>
<dbReference type="GO" id="GO:0046872">
    <property type="term" value="F:metal ion binding"/>
    <property type="evidence" value="ECO:0007669"/>
    <property type="project" value="UniProtKB-KW"/>
</dbReference>
<feature type="domain" description="FLZ-type" evidence="5">
    <location>
        <begin position="41"/>
        <end position="85"/>
    </location>
</feature>
<dbReference type="InterPro" id="IPR007650">
    <property type="entry name" value="Zf-FLZ_dom"/>
</dbReference>
<accession>A0A0D9WU48</accession>
<dbReference type="Gramene" id="LPERR06G22940.1">
    <property type="protein sequence ID" value="LPERR06G22940.1"/>
    <property type="gene ID" value="LPERR06G22940"/>
</dbReference>
<organism evidence="6 7">
    <name type="scientific">Leersia perrieri</name>
    <dbReference type="NCBI Taxonomy" id="77586"/>
    <lineage>
        <taxon>Eukaryota</taxon>
        <taxon>Viridiplantae</taxon>
        <taxon>Streptophyta</taxon>
        <taxon>Embryophyta</taxon>
        <taxon>Tracheophyta</taxon>
        <taxon>Spermatophyta</taxon>
        <taxon>Magnoliopsida</taxon>
        <taxon>Liliopsida</taxon>
        <taxon>Poales</taxon>
        <taxon>Poaceae</taxon>
        <taxon>BOP clade</taxon>
        <taxon>Oryzoideae</taxon>
        <taxon>Oryzeae</taxon>
        <taxon>Oryzinae</taxon>
        <taxon>Leersia</taxon>
    </lineage>
</organism>
<evidence type="ECO:0000256" key="1">
    <source>
        <dbReference type="ARBA" id="ARBA00009374"/>
    </source>
</evidence>
<evidence type="ECO:0000259" key="5">
    <source>
        <dbReference type="PROSITE" id="PS51795"/>
    </source>
</evidence>
<dbReference type="Pfam" id="PF04570">
    <property type="entry name" value="zf-FLZ"/>
    <property type="match status" value="1"/>
</dbReference>
<evidence type="ECO:0000313" key="7">
    <source>
        <dbReference type="Proteomes" id="UP000032180"/>
    </source>
</evidence>
<evidence type="ECO:0000256" key="4">
    <source>
        <dbReference type="SAM" id="MobiDB-lite"/>
    </source>
</evidence>
<keyword evidence="2" id="KW-0479">Metal-binding</keyword>
<evidence type="ECO:0000313" key="6">
    <source>
        <dbReference type="EnsemblPlants" id="LPERR06G22940.1"/>
    </source>
</evidence>
<feature type="region of interest" description="Disordered" evidence="4">
    <location>
        <begin position="98"/>
        <end position="118"/>
    </location>
</feature>
<dbReference type="PROSITE" id="PS51795">
    <property type="entry name" value="ZF_FLZ"/>
    <property type="match status" value="1"/>
</dbReference>
<protein>
    <recommendedName>
        <fullName evidence="5">FLZ-type domain-containing protein</fullName>
    </recommendedName>
</protein>
<evidence type="ECO:0000256" key="3">
    <source>
        <dbReference type="PROSITE-ProRule" id="PRU01131"/>
    </source>
</evidence>
<dbReference type="InterPro" id="IPR044533">
    <property type="entry name" value="FLZ1/2/3"/>
</dbReference>
<keyword evidence="7" id="KW-1185">Reference proteome</keyword>
<dbReference type="PANTHER" id="PTHR46057:SF11">
    <property type="entry name" value="OS06G0714800 PROTEIN"/>
    <property type="match status" value="1"/>
</dbReference>
<sequence length="138" mass="15056">MVIAGDSPAPATEEEMYVEVASRFYRVKPGEDAAGAGDRFHFLESCFLCKKIIAGDRDIFMYRGDAAFCSEDCREEQMEMDAALEVVARRHRLICKPSSTTTSPVSADATAAPARPPMMHRRPTIANLAARTPVAATS</sequence>
<name>A0A0D9WU48_9ORYZ</name>
<dbReference type="eggNOG" id="ENOG502R3GM">
    <property type="taxonomic scope" value="Eukaryota"/>
</dbReference>
<dbReference type="PANTHER" id="PTHR46057">
    <property type="entry name" value="FCS-LIKE ZINC FINGER 1-RELATED"/>
    <property type="match status" value="1"/>
</dbReference>
<proteinExistence type="inferred from homology"/>
<reference evidence="6" key="3">
    <citation type="submission" date="2015-04" db="UniProtKB">
        <authorList>
            <consortium name="EnsemblPlants"/>
        </authorList>
    </citation>
    <scope>IDENTIFICATION</scope>
</reference>